<protein>
    <submittedName>
        <fullName evidence="1">Putative RepA replicase protein</fullName>
    </submittedName>
</protein>
<dbReference type="InterPro" id="IPR006881">
    <property type="entry name" value="RepA_C"/>
</dbReference>
<dbReference type="EMBL" id="U10426">
    <property type="protein sequence ID" value="AAA20550.1"/>
    <property type="molecule type" value="Genomic_DNA"/>
</dbReference>
<accession>Q52874</accession>
<sequence length="307" mass="35276">MPRTRALDALLKAAREIAEQDAREADAIAYMARLLTQATIPHREPRGQTTYRREAGDLVLEIQGREKYGLPYGSYPRLLLAWMCTEAVKTRSRKLYLGASLSEFMDKLGLVPSGGRWGTIPRLRDQAKRLFFSRWFVDVSREMEAKGWRAWWDLGFQIALSRSTLLWDVKDPDQLALFEEHSYVELTQEFFEAVLLRPVPLDARALRALKQSPLALDLYAWLSYRASYAQKDLAVTWQQLHAQFGADYENVDEFARKVKQAIAKIHLLWPDLRVQYPKGRLVLKATTQVHVPRAIGSNDKGSASRKK</sequence>
<dbReference type="Pfam" id="PF04796">
    <property type="entry name" value="RepA_C"/>
    <property type="match status" value="1"/>
</dbReference>
<reference evidence="1" key="1">
    <citation type="journal article" date="2003" name="Plasmid">
        <title>Identification and nucleotide sequence analysis of a cryptic plasmid, pRM21, from Rhodothermus marinus.</title>
        <authorList>
            <person name="Ernstsson S."/>
            <person name="Bjornsdottir S.H."/>
            <person name="Jonsson Z.O."/>
            <person name="Thorbjarnardottir S.H."/>
            <person name="Eggertsson G."/>
            <person name="Palsdottir A."/>
        </authorList>
    </citation>
    <scope>NUCLEOTIDE SEQUENCE</scope>
    <source>
        <strain evidence="1">R-21</strain>
    </source>
</reference>
<name>Q52874_RHOMR</name>
<evidence type="ECO:0000313" key="1">
    <source>
        <dbReference type="EMBL" id="AAA20550.1"/>
    </source>
</evidence>
<proteinExistence type="predicted"/>
<dbReference type="AlphaFoldDB" id="Q52874"/>
<gene>
    <name evidence="1" type="primary">repA</name>
</gene>
<organism evidence="1">
    <name type="scientific">Rhodothermus marinus</name>
    <name type="common">Rhodothermus obamensis</name>
    <dbReference type="NCBI Taxonomy" id="29549"/>
    <lineage>
        <taxon>Bacteria</taxon>
        <taxon>Pseudomonadati</taxon>
        <taxon>Rhodothermota</taxon>
        <taxon>Rhodothermia</taxon>
        <taxon>Rhodothermales</taxon>
        <taxon>Rhodothermaceae</taxon>
        <taxon>Rhodothermus</taxon>
    </lineage>
</organism>
<geneLocation type="plasmid" evidence="1">
    <name>pRM21</name>
</geneLocation>
<dbReference type="RefSeq" id="WP_010890160.1">
    <property type="nucleotide sequence ID" value="NC_001755.1"/>
</dbReference>
<keyword evidence="1" id="KW-0614">Plasmid</keyword>